<dbReference type="NCBIfam" id="NF007479">
    <property type="entry name" value="PRK10069.1"/>
    <property type="match status" value="1"/>
</dbReference>
<evidence type="ECO:0000256" key="1">
    <source>
        <dbReference type="ARBA" id="ARBA00005211"/>
    </source>
</evidence>
<dbReference type="PANTHER" id="PTHR41534:SF2">
    <property type="entry name" value="3-PHENYLPROPIONATE_CINNAMIC ACID DIOXYGENASE SUBUNIT BETA"/>
    <property type="match status" value="1"/>
</dbReference>
<protein>
    <submittedName>
        <fullName evidence="6">Phenylpropionate dioxygenase beta subunit</fullName>
    </submittedName>
</protein>
<comment type="similarity">
    <text evidence="2">Belongs to the bacterial ring-hydroxylating dioxygenase beta subunit family.</text>
</comment>
<dbReference type="SUPFAM" id="SSF54427">
    <property type="entry name" value="NTF2-like"/>
    <property type="match status" value="1"/>
</dbReference>
<name>A0A317MRV9_9GAMM</name>
<dbReference type="OrthoDB" id="7062869at2"/>
<dbReference type="GO" id="GO:0019380">
    <property type="term" value="P:3-phenylpropionate catabolic process"/>
    <property type="evidence" value="ECO:0007669"/>
    <property type="project" value="TreeGrafter"/>
</dbReference>
<keyword evidence="7" id="KW-1185">Reference proteome</keyword>
<proteinExistence type="inferred from homology"/>
<evidence type="ECO:0000256" key="4">
    <source>
        <dbReference type="ARBA" id="ARBA00022964"/>
    </source>
</evidence>
<dbReference type="Gene3D" id="3.10.450.50">
    <property type="match status" value="1"/>
</dbReference>
<dbReference type="PANTHER" id="PTHR41534">
    <property type="entry name" value="BLR3401 PROTEIN"/>
    <property type="match status" value="1"/>
</dbReference>
<dbReference type="AlphaFoldDB" id="A0A317MRV9"/>
<keyword evidence="3" id="KW-0058">Aromatic hydrocarbons catabolism</keyword>
<dbReference type="Proteomes" id="UP000246569">
    <property type="component" value="Unassembled WGS sequence"/>
</dbReference>
<evidence type="ECO:0000256" key="2">
    <source>
        <dbReference type="ARBA" id="ARBA00009570"/>
    </source>
</evidence>
<comment type="caution">
    <text evidence="6">The sequence shown here is derived from an EMBL/GenBank/DDBJ whole genome shotgun (WGS) entry which is preliminary data.</text>
</comment>
<dbReference type="InterPro" id="IPR000391">
    <property type="entry name" value="Rng_hydr_dOase-bsu"/>
</dbReference>
<evidence type="ECO:0000256" key="3">
    <source>
        <dbReference type="ARBA" id="ARBA00022797"/>
    </source>
</evidence>
<dbReference type="CDD" id="cd00667">
    <property type="entry name" value="ring_hydroxylating_dioxygenases_beta"/>
    <property type="match status" value="1"/>
</dbReference>
<dbReference type="RefSeq" id="WP_110019389.1">
    <property type="nucleotide sequence ID" value="NZ_QGTJ01000009.1"/>
</dbReference>
<dbReference type="EMBL" id="QGTJ01000009">
    <property type="protein sequence ID" value="PWV59774.1"/>
    <property type="molecule type" value="Genomic_DNA"/>
</dbReference>
<organism evidence="6 7">
    <name type="scientific">Plasticicumulans acidivorans</name>
    <dbReference type="NCBI Taxonomy" id="886464"/>
    <lineage>
        <taxon>Bacteria</taxon>
        <taxon>Pseudomonadati</taxon>
        <taxon>Pseudomonadota</taxon>
        <taxon>Gammaproteobacteria</taxon>
        <taxon>Candidatus Competibacteraceae</taxon>
        <taxon>Plasticicumulans</taxon>
    </lineage>
</organism>
<dbReference type="NCBIfam" id="NF042947">
    <property type="entry name" value="3PPDioc_HcaF"/>
    <property type="match status" value="1"/>
</dbReference>
<dbReference type="Pfam" id="PF00866">
    <property type="entry name" value="Ring_hydroxyl_B"/>
    <property type="match status" value="1"/>
</dbReference>
<dbReference type="InterPro" id="IPR032710">
    <property type="entry name" value="NTF2-like_dom_sf"/>
</dbReference>
<comment type="pathway">
    <text evidence="1">Aromatic compound metabolism.</text>
</comment>
<gene>
    <name evidence="6" type="ORF">C7443_10927</name>
</gene>
<sequence length="188" mass="22069">MSEPATVLEPLRPTVQPAVLAPLALHYEVEQFLYLEAALLDEWRFREWLELMSDDISYVLLTNTQAQTRDRRRSKQPPLTYIFNESKFQLERRVARLETGMAWSEEPPSRTRHFVSNLRVLEYDDEHVETSCNYLIHRASKQRDIFTFVGTRHDALRRVEGGAGWQVYSRELALDEFVLQAPNLSILF</sequence>
<evidence type="ECO:0000256" key="5">
    <source>
        <dbReference type="ARBA" id="ARBA00023002"/>
    </source>
</evidence>
<evidence type="ECO:0000313" key="6">
    <source>
        <dbReference type="EMBL" id="PWV59774.1"/>
    </source>
</evidence>
<reference evidence="6 7" key="1">
    <citation type="submission" date="2018-05" db="EMBL/GenBank/DDBJ databases">
        <title>Genomic Encyclopedia of Type Strains, Phase IV (KMG-IV): sequencing the most valuable type-strain genomes for metagenomic binning, comparative biology and taxonomic classification.</title>
        <authorList>
            <person name="Goeker M."/>
        </authorList>
    </citation>
    <scope>NUCLEOTIDE SEQUENCE [LARGE SCALE GENOMIC DNA]</scope>
    <source>
        <strain evidence="6 7">DSM 23606</strain>
    </source>
</reference>
<dbReference type="GO" id="GO:0051213">
    <property type="term" value="F:dioxygenase activity"/>
    <property type="evidence" value="ECO:0007669"/>
    <property type="project" value="UniProtKB-KW"/>
</dbReference>
<keyword evidence="4 6" id="KW-0223">Dioxygenase</keyword>
<accession>A0A317MRV9</accession>
<dbReference type="InterPro" id="IPR054881">
    <property type="entry name" value="3PPDioc_HcaF"/>
</dbReference>
<evidence type="ECO:0000313" key="7">
    <source>
        <dbReference type="Proteomes" id="UP000246569"/>
    </source>
</evidence>
<keyword evidence="5" id="KW-0560">Oxidoreductase</keyword>